<protein>
    <submittedName>
        <fullName evidence="1">Uncharacterized protein</fullName>
    </submittedName>
</protein>
<evidence type="ECO:0000313" key="1">
    <source>
        <dbReference type="EMBL" id="JAH35937.1"/>
    </source>
</evidence>
<organism evidence="1">
    <name type="scientific">Anguilla anguilla</name>
    <name type="common">European freshwater eel</name>
    <name type="synonym">Muraena anguilla</name>
    <dbReference type="NCBI Taxonomy" id="7936"/>
    <lineage>
        <taxon>Eukaryota</taxon>
        <taxon>Metazoa</taxon>
        <taxon>Chordata</taxon>
        <taxon>Craniata</taxon>
        <taxon>Vertebrata</taxon>
        <taxon>Euteleostomi</taxon>
        <taxon>Actinopterygii</taxon>
        <taxon>Neopterygii</taxon>
        <taxon>Teleostei</taxon>
        <taxon>Anguilliformes</taxon>
        <taxon>Anguillidae</taxon>
        <taxon>Anguilla</taxon>
    </lineage>
</organism>
<proteinExistence type="predicted"/>
<reference evidence="1" key="2">
    <citation type="journal article" date="2015" name="Fish Shellfish Immunol.">
        <title>Early steps in the European eel (Anguilla anguilla)-Vibrio vulnificus interaction in the gills: Role of the RtxA13 toxin.</title>
        <authorList>
            <person name="Callol A."/>
            <person name="Pajuelo D."/>
            <person name="Ebbesson L."/>
            <person name="Teles M."/>
            <person name="MacKenzie S."/>
            <person name="Amaro C."/>
        </authorList>
    </citation>
    <scope>NUCLEOTIDE SEQUENCE</scope>
</reference>
<dbReference type="AlphaFoldDB" id="A0A0E9S402"/>
<dbReference type="EMBL" id="GBXM01072640">
    <property type="protein sequence ID" value="JAH35937.1"/>
    <property type="molecule type" value="Transcribed_RNA"/>
</dbReference>
<name>A0A0E9S402_ANGAN</name>
<reference evidence="1" key="1">
    <citation type="submission" date="2014-11" db="EMBL/GenBank/DDBJ databases">
        <authorList>
            <person name="Amaro Gonzalez C."/>
        </authorList>
    </citation>
    <scope>NUCLEOTIDE SEQUENCE</scope>
</reference>
<accession>A0A0E9S402</accession>
<sequence length="39" mass="4414">MLVFGMEFTRSKIPAITKRHQMPNTSALLTHTLSLQQVS</sequence>